<organism evidence="2 3">
    <name type="scientific">Penaeus vannamei</name>
    <name type="common">Whiteleg shrimp</name>
    <name type="synonym">Litopenaeus vannamei</name>
    <dbReference type="NCBI Taxonomy" id="6689"/>
    <lineage>
        <taxon>Eukaryota</taxon>
        <taxon>Metazoa</taxon>
        <taxon>Ecdysozoa</taxon>
        <taxon>Arthropoda</taxon>
        <taxon>Crustacea</taxon>
        <taxon>Multicrustacea</taxon>
        <taxon>Malacostraca</taxon>
        <taxon>Eumalacostraca</taxon>
        <taxon>Eucarida</taxon>
        <taxon>Decapoda</taxon>
        <taxon>Dendrobranchiata</taxon>
        <taxon>Penaeoidea</taxon>
        <taxon>Penaeidae</taxon>
        <taxon>Penaeus</taxon>
    </lineage>
</organism>
<dbReference type="AlphaFoldDB" id="A0A3R7PF66"/>
<evidence type="ECO:0000256" key="1">
    <source>
        <dbReference type="SAM" id="Phobius"/>
    </source>
</evidence>
<keyword evidence="3" id="KW-1185">Reference proteome</keyword>
<dbReference type="Proteomes" id="UP000283509">
    <property type="component" value="Unassembled WGS sequence"/>
</dbReference>
<reference evidence="2 3" key="1">
    <citation type="submission" date="2018-04" db="EMBL/GenBank/DDBJ databases">
        <authorList>
            <person name="Zhang X."/>
            <person name="Yuan J."/>
            <person name="Li F."/>
            <person name="Xiang J."/>
        </authorList>
    </citation>
    <scope>NUCLEOTIDE SEQUENCE [LARGE SCALE GENOMIC DNA]</scope>
    <source>
        <tissue evidence="2">Muscle</tissue>
    </source>
</reference>
<accession>A0A3R7PF66</accession>
<proteinExistence type="predicted"/>
<protein>
    <submittedName>
        <fullName evidence="2">Uncharacterized protein</fullName>
    </submittedName>
</protein>
<dbReference type="EMBL" id="QCYY01000484">
    <property type="protein sequence ID" value="ROT84870.1"/>
    <property type="molecule type" value="Genomic_DNA"/>
</dbReference>
<keyword evidence="1" id="KW-0812">Transmembrane</keyword>
<comment type="caution">
    <text evidence="2">The sequence shown here is derived from an EMBL/GenBank/DDBJ whole genome shotgun (WGS) entry which is preliminary data.</text>
</comment>
<name>A0A3R7PF66_PENVA</name>
<reference evidence="2 3" key="2">
    <citation type="submission" date="2019-01" db="EMBL/GenBank/DDBJ databases">
        <title>The decoding of complex shrimp genome reveals the adaptation for benthos swimmer, frequently molting mechanism and breeding impact on genome.</title>
        <authorList>
            <person name="Sun Y."/>
            <person name="Gao Y."/>
            <person name="Yu Y."/>
        </authorList>
    </citation>
    <scope>NUCLEOTIDE SEQUENCE [LARGE SCALE GENOMIC DNA]</scope>
    <source>
        <tissue evidence="2">Muscle</tissue>
    </source>
</reference>
<gene>
    <name evidence="2" type="ORF">C7M84_021940</name>
</gene>
<feature type="transmembrane region" description="Helical" evidence="1">
    <location>
        <begin position="62"/>
        <end position="81"/>
    </location>
</feature>
<keyword evidence="1" id="KW-1133">Transmembrane helix</keyword>
<feature type="transmembrane region" description="Helical" evidence="1">
    <location>
        <begin position="93"/>
        <end position="118"/>
    </location>
</feature>
<evidence type="ECO:0000313" key="2">
    <source>
        <dbReference type="EMBL" id="ROT84870.1"/>
    </source>
</evidence>
<keyword evidence="1" id="KW-0472">Membrane</keyword>
<evidence type="ECO:0000313" key="3">
    <source>
        <dbReference type="Proteomes" id="UP000283509"/>
    </source>
</evidence>
<sequence>MSACPTDDLSPWQGADAFAWRAPATSAGGLGFCKGLLTQYNSAMRDSVHSCVSRVSPSTLPLSSFLFFLLSKSPFLPLLLISFPIPLRSVQMVIFTFCFFTTSFFHRSFLCSVLLLPIRAAPLSPSPCYSFISSLILSLRLIARSLPSSLPPVFILLLPSHTCPHFFCSNASFLPYSSPSPLPPCDPCLILASCAASVFRSTPIRPSSSPIHLLLRHVLRLLSCSSHLPLRLPLAQTATSPIPRFLLLPTYPLFMHFPRTSALPHSPHGSFAPPHFLPSSALPLTPSPLHLRACLPLLPSFASTCRPLPPPLPPLPLLPLLPPLLPLTSQRLSLLLPHLPLLFHLPLPPSLSSTSPSSPPPPPLPPAPSYPPPPPHLTALFLSLLPPPPLPPLPSHLPFPLLPLPPSTSPLLPPLTSQPPLFSLTLTSLIRLCQASPRQLPSQRLPIGPCALDTLLSSLLDMLRAR</sequence>